<dbReference type="InterPro" id="IPR011044">
    <property type="entry name" value="Quino_amine_DH_bsu"/>
</dbReference>
<reference evidence="3 4" key="1">
    <citation type="submission" date="2023-10" db="EMBL/GenBank/DDBJ databases">
        <title>Characterization of rhizosphere-enriched actinobacteria from wheat plants lab-grown on chernevaya soil.</title>
        <authorList>
            <person name="Tikhonova E.N."/>
            <person name="Konopkin A."/>
            <person name="Kravchenko I.K."/>
        </authorList>
    </citation>
    <scope>NUCLEOTIDE SEQUENCE [LARGE SCALE GENOMIC DNA]</scope>
    <source>
        <strain evidence="3 4">RR29</strain>
    </source>
</reference>
<dbReference type="EMBL" id="JAWMAJ010000169">
    <property type="protein sequence ID" value="MDV7221373.1"/>
    <property type="molecule type" value="Genomic_DNA"/>
</dbReference>
<evidence type="ECO:0000256" key="2">
    <source>
        <dbReference type="SAM" id="Phobius"/>
    </source>
</evidence>
<keyword evidence="2" id="KW-0812">Transmembrane</keyword>
<gene>
    <name evidence="3" type="ORF">R5A26_36085</name>
</gene>
<feature type="region of interest" description="Disordered" evidence="1">
    <location>
        <begin position="67"/>
        <end position="89"/>
    </location>
</feature>
<sequence>MNVDDLLRDTLREQAAEQPPAGPGFADWVLAVRRRRRTRRLVTVVAAAVAVAAVAVGVPLLDSGKSDVRPSGVVGRDRTSAHPDQSPPRELIAAGSTALAAYYIPTTVKKSATEKVTERTYWLFDRKSGTYVKAPKWSFVAVAPGMKTAAVLERTLPASRIGLLDLATGEVKRWMPVGHKVGGLSFSADGRKLVATTYTYNPDANFQPADPNVGEPEKPSSRTGFYVFDVASGKSTWGGVAVGGQRADGLNTLINNRQDFAFTSDDRYVWAGVPSEEVNKLFYDFTGAEVPAPQNGDKYLVSYIVAGLSPDGKHVAGDFAGEAWTTSSYVIDSATGEKTEIHGQELLAWADDKSLIAWDIGKGDSGAGKSEFHARLVLVTIGSDKEVPLSGFLGGSTDVSAGRWKPVFAQR</sequence>
<dbReference type="InterPro" id="IPR015943">
    <property type="entry name" value="WD40/YVTN_repeat-like_dom_sf"/>
</dbReference>
<dbReference type="Proteomes" id="UP001187346">
    <property type="component" value="Unassembled WGS sequence"/>
</dbReference>
<dbReference type="RefSeq" id="WP_266875944.1">
    <property type="nucleotide sequence ID" value="NZ_JAPEMW010000002.1"/>
</dbReference>
<accession>A0ABU4FL82</accession>
<proteinExistence type="predicted"/>
<evidence type="ECO:0000313" key="3">
    <source>
        <dbReference type="EMBL" id="MDV7221373.1"/>
    </source>
</evidence>
<comment type="caution">
    <text evidence="3">The sequence shown here is derived from an EMBL/GenBank/DDBJ whole genome shotgun (WGS) entry which is preliminary data.</text>
</comment>
<keyword evidence="2" id="KW-0472">Membrane</keyword>
<evidence type="ECO:0000313" key="4">
    <source>
        <dbReference type="Proteomes" id="UP001187346"/>
    </source>
</evidence>
<dbReference type="Gene3D" id="2.130.10.10">
    <property type="entry name" value="YVTN repeat-like/Quinoprotein amine dehydrogenase"/>
    <property type="match status" value="1"/>
</dbReference>
<protein>
    <submittedName>
        <fullName evidence="3">WD40 repeat domain-containing protein</fullName>
    </submittedName>
</protein>
<organism evidence="3 4">
    <name type="scientific">Streptomyces prunicolor</name>
    <dbReference type="NCBI Taxonomy" id="67348"/>
    <lineage>
        <taxon>Bacteria</taxon>
        <taxon>Bacillati</taxon>
        <taxon>Actinomycetota</taxon>
        <taxon>Actinomycetes</taxon>
        <taxon>Kitasatosporales</taxon>
        <taxon>Streptomycetaceae</taxon>
        <taxon>Streptomyces</taxon>
    </lineage>
</organism>
<keyword evidence="2" id="KW-1133">Transmembrane helix</keyword>
<evidence type="ECO:0000256" key="1">
    <source>
        <dbReference type="SAM" id="MobiDB-lite"/>
    </source>
</evidence>
<name>A0ABU4FL82_9ACTN</name>
<feature type="transmembrane region" description="Helical" evidence="2">
    <location>
        <begin position="41"/>
        <end position="61"/>
    </location>
</feature>
<dbReference type="SUPFAM" id="SSF50969">
    <property type="entry name" value="YVTN repeat-like/Quinoprotein amine dehydrogenase"/>
    <property type="match status" value="1"/>
</dbReference>
<keyword evidence="4" id="KW-1185">Reference proteome</keyword>